<name>A0A058YZL2_FONAL</name>
<feature type="compositionally biased region" description="Low complexity" evidence="1">
    <location>
        <begin position="20"/>
        <end position="31"/>
    </location>
</feature>
<feature type="region of interest" description="Disordered" evidence="1">
    <location>
        <begin position="1"/>
        <end position="144"/>
    </location>
</feature>
<dbReference type="EMBL" id="KB932243">
    <property type="protein sequence ID" value="KCV67311.1"/>
    <property type="molecule type" value="Genomic_DNA"/>
</dbReference>
<evidence type="ECO:0000313" key="3">
    <source>
        <dbReference type="Proteomes" id="UP000030693"/>
    </source>
</evidence>
<sequence length="144" mass="14916">MGGQARSAGSLGDWPPLCPPGRAGAAARPGPSRTVAGSESPPPRPATGAPREATHTHARTPFGLAGAASRIGRQPPGDKRAGSRRERQRPWEEKEIPPGLLAWVGGGRPSPAERRHGVTAGRIGRPPFPGAPPPPDKRGHSLLL</sequence>
<organism evidence="2">
    <name type="scientific">Fonticula alba</name>
    <name type="common">Slime mold</name>
    <dbReference type="NCBI Taxonomy" id="691883"/>
    <lineage>
        <taxon>Eukaryota</taxon>
        <taxon>Rotosphaerida</taxon>
        <taxon>Fonticulaceae</taxon>
        <taxon>Fonticula</taxon>
    </lineage>
</organism>
<feature type="compositionally biased region" description="Basic and acidic residues" evidence="1">
    <location>
        <begin position="135"/>
        <end position="144"/>
    </location>
</feature>
<protein>
    <submittedName>
        <fullName evidence="2">Uncharacterized protein</fullName>
    </submittedName>
</protein>
<dbReference type="Proteomes" id="UP000030693">
    <property type="component" value="Unassembled WGS sequence"/>
</dbReference>
<evidence type="ECO:0000256" key="1">
    <source>
        <dbReference type="SAM" id="MobiDB-lite"/>
    </source>
</evidence>
<dbReference type="GeneID" id="20530987"/>
<reference evidence="2" key="1">
    <citation type="submission" date="2013-04" db="EMBL/GenBank/DDBJ databases">
        <title>The Genome Sequence of Fonticula alba ATCC 38817.</title>
        <authorList>
            <consortium name="The Broad Institute Genomics Platform"/>
            <person name="Russ C."/>
            <person name="Cuomo C."/>
            <person name="Burger G."/>
            <person name="Gray M.W."/>
            <person name="Holland P.W.H."/>
            <person name="King N."/>
            <person name="Lang F.B.F."/>
            <person name="Roger A.J."/>
            <person name="Ruiz-Trillo I."/>
            <person name="Brown M."/>
            <person name="Walker B."/>
            <person name="Young S."/>
            <person name="Zeng Q."/>
            <person name="Gargeya S."/>
            <person name="Fitzgerald M."/>
            <person name="Haas B."/>
            <person name="Abouelleil A."/>
            <person name="Allen A.W."/>
            <person name="Alvarado L."/>
            <person name="Arachchi H.M."/>
            <person name="Berlin A.M."/>
            <person name="Chapman S.B."/>
            <person name="Gainer-Dewar J."/>
            <person name="Goldberg J."/>
            <person name="Griggs A."/>
            <person name="Gujja S."/>
            <person name="Hansen M."/>
            <person name="Howarth C."/>
            <person name="Imamovic A."/>
            <person name="Ireland A."/>
            <person name="Larimer J."/>
            <person name="McCowan C."/>
            <person name="Murphy C."/>
            <person name="Pearson M."/>
            <person name="Poon T.W."/>
            <person name="Priest M."/>
            <person name="Roberts A."/>
            <person name="Saif S."/>
            <person name="Shea T."/>
            <person name="Sisk P."/>
            <person name="Sykes S."/>
            <person name="Wortman J."/>
            <person name="Nusbaum C."/>
            <person name="Birren B."/>
        </authorList>
    </citation>
    <scope>NUCLEOTIDE SEQUENCE [LARGE SCALE GENOMIC DNA]</scope>
    <source>
        <strain evidence="2">ATCC 38817</strain>
    </source>
</reference>
<dbReference type="AlphaFoldDB" id="A0A058YZL2"/>
<feature type="compositionally biased region" description="Basic and acidic residues" evidence="1">
    <location>
        <begin position="76"/>
        <end position="96"/>
    </location>
</feature>
<evidence type="ECO:0000313" key="2">
    <source>
        <dbReference type="EMBL" id="KCV67311.1"/>
    </source>
</evidence>
<dbReference type="RefSeq" id="XP_009498282.1">
    <property type="nucleotide sequence ID" value="XM_009500007.1"/>
</dbReference>
<accession>A0A058YZL2</accession>
<gene>
    <name evidence="2" type="ORF">H696_06262</name>
</gene>
<keyword evidence="3" id="KW-1185">Reference proteome</keyword>
<proteinExistence type="predicted"/>